<dbReference type="InterPro" id="IPR049883">
    <property type="entry name" value="NOTCH1_EGF-like"/>
</dbReference>
<dbReference type="EMBL" id="VIIS01001574">
    <property type="protein sequence ID" value="KAF0296268.1"/>
    <property type="molecule type" value="Genomic_DNA"/>
</dbReference>
<keyword evidence="6" id="KW-0153">Cholesterol metabolism</keyword>
<comment type="function">
    <text evidence="24">Endocytic receptor which plays a role in lipoprotein, vitamin and iron metabolism by facilitating their uptake. Acts together with LRP2 to mediate endocytosis of high-density lipoproteins, GC, hemoglobin, ALB, TF and SCGB1A1. Acts together with AMN to mediate endocytosis of the CBLIF-cobalamin complex. Binds to ALB, MB, Kappa and lambda-light chains, TF, hemoglobin, GC, SCGB1A1, APOA1, high density lipoprotein, and the CBLIF-cobalamin complex. Ligand binding requires calcium. Serves as important transporter in several absorptive epithelia, including intestine, renal proximal tubules and embryonic yolk sac. May play an important role in the development of the peri-implantation embryo through internalization of APOA1 and cholesterol. Binds to LGALS3 at the maternal-fetal interface.</text>
</comment>
<dbReference type="GO" id="GO:0031419">
    <property type="term" value="F:cobalamin binding"/>
    <property type="evidence" value="ECO:0007669"/>
    <property type="project" value="UniProtKB-KW"/>
</dbReference>
<dbReference type="GO" id="GO:0008203">
    <property type="term" value="P:cholesterol metabolic process"/>
    <property type="evidence" value="ECO:0007669"/>
    <property type="project" value="UniProtKB-KW"/>
</dbReference>
<evidence type="ECO:0000256" key="27">
    <source>
        <dbReference type="SAM" id="MobiDB-lite"/>
    </source>
</evidence>
<dbReference type="PROSITE" id="PS01186">
    <property type="entry name" value="EGF_2"/>
    <property type="match status" value="2"/>
</dbReference>
<evidence type="ECO:0000256" key="13">
    <source>
        <dbReference type="ARBA" id="ARBA00022927"/>
    </source>
</evidence>
<dbReference type="Pfam" id="PF00008">
    <property type="entry name" value="EGF"/>
    <property type="match status" value="1"/>
</dbReference>
<evidence type="ECO:0000259" key="29">
    <source>
        <dbReference type="PROSITE" id="PS50026"/>
    </source>
</evidence>
<evidence type="ECO:0000256" key="25">
    <source>
        <dbReference type="ARBA" id="ARBA00049703"/>
    </source>
</evidence>
<evidence type="ECO:0000256" key="6">
    <source>
        <dbReference type="ARBA" id="ARBA00022548"/>
    </source>
</evidence>
<keyword evidence="5 26" id="KW-0245">EGF-like domain</keyword>
<dbReference type="InterPro" id="IPR000859">
    <property type="entry name" value="CUB_dom"/>
</dbReference>
<keyword evidence="12" id="KW-0967">Endosome</keyword>
<evidence type="ECO:0000256" key="4">
    <source>
        <dbReference type="ARBA" id="ARBA00022475"/>
    </source>
</evidence>
<evidence type="ECO:0000256" key="10">
    <source>
        <dbReference type="ARBA" id="ARBA00022729"/>
    </source>
</evidence>
<feature type="domain" description="EGF-like" evidence="29">
    <location>
        <begin position="140"/>
        <end position="176"/>
    </location>
</feature>
<feature type="domain" description="EGF-like" evidence="29">
    <location>
        <begin position="438"/>
        <end position="474"/>
    </location>
</feature>
<feature type="domain" description="CUB" evidence="28">
    <location>
        <begin position="944"/>
        <end position="1064"/>
    </location>
</feature>
<keyword evidence="11" id="KW-0677">Repeat</keyword>
<feature type="domain" description="CUB" evidence="28">
    <location>
        <begin position="3010"/>
        <end position="3146"/>
    </location>
</feature>
<proteinExistence type="predicted"/>
<dbReference type="InterPro" id="IPR000152">
    <property type="entry name" value="EGF-type_Asp/Asn_hydroxyl_site"/>
</dbReference>
<evidence type="ECO:0000256" key="7">
    <source>
        <dbReference type="ARBA" id="ARBA00022553"/>
    </source>
</evidence>
<comment type="subcellular location">
    <subcellularLocation>
        <location evidence="2">Cell membrane</location>
        <topology evidence="2">Peripheral membrane protein</topology>
    </subcellularLocation>
    <subcellularLocation>
        <location evidence="1">Endosome</location>
    </subcellularLocation>
    <subcellularLocation>
        <location evidence="22">Lysosome membrane</location>
        <topology evidence="22">Peripheral membrane protein</topology>
    </subcellularLocation>
</comment>
<feature type="domain" description="CUB" evidence="28">
    <location>
        <begin position="2768"/>
        <end position="2878"/>
    </location>
</feature>
<dbReference type="PROSITE" id="PS01180">
    <property type="entry name" value="CUB"/>
    <property type="match status" value="19"/>
</dbReference>
<dbReference type="InterPro" id="IPR001881">
    <property type="entry name" value="EGF-like_Ca-bd_dom"/>
</dbReference>
<evidence type="ECO:0000256" key="2">
    <source>
        <dbReference type="ARBA" id="ARBA00004202"/>
    </source>
</evidence>
<feature type="domain" description="EGF-like" evidence="29">
    <location>
        <begin position="178"/>
        <end position="219"/>
    </location>
</feature>
<dbReference type="Pfam" id="PF00431">
    <property type="entry name" value="CUB"/>
    <property type="match status" value="20"/>
</dbReference>
<feature type="domain" description="CUB" evidence="28">
    <location>
        <begin position="717"/>
        <end position="830"/>
    </location>
</feature>
<accession>A0A6A4W2P4</accession>
<feature type="domain" description="CUB" evidence="28">
    <location>
        <begin position="2648"/>
        <end position="2766"/>
    </location>
</feature>
<dbReference type="Pfam" id="PF07645">
    <property type="entry name" value="EGF_CA"/>
    <property type="match status" value="3"/>
</dbReference>
<evidence type="ECO:0000256" key="24">
    <source>
        <dbReference type="ARBA" id="ARBA00049611"/>
    </source>
</evidence>
<dbReference type="InterPro" id="IPR024731">
    <property type="entry name" value="NELL2-like_EGF"/>
</dbReference>
<dbReference type="Proteomes" id="UP000440578">
    <property type="component" value="Unassembled WGS sequence"/>
</dbReference>
<feature type="domain" description="CUB" evidence="28">
    <location>
        <begin position="831"/>
        <end position="940"/>
    </location>
</feature>
<keyword evidence="7" id="KW-0597">Phosphoprotein</keyword>
<keyword evidence="19" id="KW-0753">Steroid metabolism</keyword>
<feature type="disulfide bond" evidence="26">
    <location>
        <begin position="209"/>
        <end position="218"/>
    </location>
</feature>
<dbReference type="FunFam" id="2.60.120.290:FF:000005">
    <property type="entry name" value="Procollagen C-endopeptidase enhancer 1"/>
    <property type="match status" value="2"/>
</dbReference>
<sequence length="3146" mass="344137">MVPGRKNAFHHHECVWLGRPRLISRDGHLEIRPALHRNVSIVTSGSGRINLNQVDLNELVDRQTYRSLQLAGGGGGGSGGWSGGSLPANLQLRLEQLEQAVQQMHGSDTAATQQPNLPGSLAARVSRLEQTVRQMEQQLQTDECASNPCQHGGTCVDRYGGYQCRCSPNWQGSNCEQDVNECTQLAGTDLGCQNGATCTNTAGGYSCQCTSGWYGTDCTERTGNCTRSNEWQLCAHGTCVNQADGHKCICQQGWKQPAGADPSSPCSEDVDECQASRPACSHDPPVPCINTPGSFRCGNCPAGYIGNGFYCTDIDECLQMNGGCSMNPMVDCINTRGNGQYCQLASGGLCSVNNGGCHPMATCYHNPAISSSHVQCTCPAGYSGSGVGPAGCYQMAGSAGITCASRPCVRGTCTDGVAGRGFTCSCPAGYTGLRCEADIDECATSPCQNGGTCTNTVGSFSCSCTGDFTGNVCQTRQQACGGVLGSPGAITFPHTGAIYTHNTDCGWLLRAPHGKVINVTFTRFHLENAPSCSFDWLQLHDGANSLAPVIGGGRFCGTRAPGGGNIVTTHNLLYMWFHSDHSEAHSGFAMHWNATDPQCGGELTDPYGSINSPGYPGQYPHSRDCVWTVEAPLGRRLQFQFAVLRLEHHENCSYDYLEVRDGYTEGAPLLQRYCSTTLPAPITTSGPYAWFRFHTDASASDQGFHITYSQIPGIPGCGGDLVGERGTLSTPTHAERYHHNMDCEWRIRVPAGERVQLVVDHFELEFSRNCIFDFVEIRDGPDPDSPLVGRYCGRESVPPPVVGTSNQLYVRFFSDISIAHGGFSATYDILCGGIYAEPTGSFHSPNYPQPYPHNKQCGYLISQPVGSIVSLQFTDFRIENHFRCAYDYVFDGKDATFPSLGKFCDEPPPNLVSTHNQMYVVFSTDASVTNYGFMANYTAIDIGCGGILEEEHGTFTSPTHPEQYPNGVECSWVIHRPPGQVIRLTWLAFSLERPTRDGHCYDTVTVYDNSSAAALSSNNVIGHRPYCGSQLPPTMTTMGNIMTIKFRADESITGEGFSASYASVNASTMCGGSYHTAYGEITSPNFPYNYPPSKDCVWTIEAPANQQIMLNFSHFHLEEHPNCRYDYLEIRNGAAESAPLVGRFCGVTVPPRITSHAHSLFLRLHTDSSMAGAGFRVTWDATATGCGGQLTGPEGSFTSPGYPQPYAHNAECTWVIAGNAGSKVRLSVLDLDLETATNCRFDFLEVYDGVGRSAVLKHRLCDTAPLDVIESTTNLMTIRMVTDISLNGRGFHARYRVDCNNVVTGHRGVIESPNFPNRYPHDRDCTWTIKAPRGNALNISFSHFDVEDPISSGCEYDFLEIKEGDDDEVPTPIGSHMCGTGYLPEPISTNKSIAYVRFKSDASVAHNGFRLEWMVNGCGGLLTEKRGFFQSPNYPGQYPSNTDCEWRIRVPPGNSIQLTIDRYDIEAIHDCIFDSLKVYGGPDVTAPLLVSLCHHQASSTVVTSQGNTMLVRFSSDSSVTGTGFHARYRRRRNGCGGRFTAMSGSIHSPNYPQVYDDHADCVWRIRVKPHHNIKLTFEDFDVEPHNNCSYDHVENVSQVRDGYSRRSPLLLQHCGNEVPQPPTIVSTSNWMYIRLKADGSRTAKGFLAKYTMGCGGIINVTSYSQVISSPHYPVELTGGLNCSWTLQTMDPGSHVWLQFTTLSMYGQLGPVNCSTDYLEVREGAGPDAPLKHRYCAGARVPPALTSRGRALQLRLQVSETVVVRFSATFNNVSTGCGGTLFSLTGMLASPGYPDSYPNEVDCWWRIGAALGNGIQLSFHAFDLEATDNCNGDYLEIREGRRTGPLLGHVCGSTAPTNISSNSTMYVRFHTNGAGTSSGFLAEFSLVCIDCEESEYESDVSEDDCLVELQVVPSETPQDGGVPNEDQSDSEPETDPPARGRVWKSLTRRLTVSEKTLAEADLQTLPEAPATHIVRRGGQVAAEWTVEPENVQRRRDRANITRETPGLKGPAAKNVKTEGEAFGLYISQDIMNIILTHTNRKLDDARQIFAEKGSSDEQRKKKYILAPLDETELRAFIGMTVLRGTFDIGVDDLFSAKHGPPLFRAAMGKQRYLALLAHISFDDAATRDDRRRADKFCIMREVFGMFDNNLRRHYTPSDDITIDESLIKYRGRCPFRVYMPQKPGRYGILHRHADVKHGGRTAFCRALAEELMLPQVQRRAKLYQEQGSLNRVTVHAIGSVLERDLMASSTSGAGPSTAGPERGRCRICMEESHAHYMELTGNAGIIRSPLYPMKYMQRDRFSWRISVDIGNFIQLNFLRQAIDFAPFGGGCRSYLKIYDGSDATAEPLTGSVCGVEAHEPVVSTTNELFVEFVSNPRYAGSLFTLFWRRLNEAPAPGQLSGIDGEDCSYSLYLEEGNRTLVTSPGFPGGYESGPTCRWTVTSDPHRRVRLTVNTMELYNYYQCSADNLTVYDGYQGLADWRPLSTLCHRSDRNTVLTSSGSQMQMAFFRERFYHRRSTAGFNVTLDTVCGGFLRAPNGVIQSPGYPARANGTLTCEWTVLVPIGNQIQVRLTQLDIPGDPSTCEHGYVVIRNGDQVDSPYLGSGRFCGTSRPSLPDTSSHRLHVKLVLTPGSDGTGGLLRLTYRSAATCGGQLVLSDQQPALTISTPNYPNIPPAFSACRWSAVAPASRAVQVDFIDSFDITTSFRCRQAYVEVRDGGTMMADRIGRRYCSDRLPPTIVTTGNAALINYYTNTSEPRGGFRARVAIATCGGTFRGRRGTLNVLNGQYETNMNCSYHILGPEGHSMRVWFPTMDMQESPNCTSDYVQVRDFNSTGEVLARYCGSRRVRAVTSSANSVFITVVTDGQRTQNRGFVLKFRASLDGCGGWLQASSGVIESPGYPHGVPRRRRCIWRIYAPAGRRIKLSTTDWQLPANARNRVGNCRTGLFAVDGFSNGSPHLNFTDTDYVYCGDSAPPTISSSGNQLALVFISRVGSGAARGFQIQYTTDEPALCGGEVTSAAGWLASPQFPRPFAGSAECRWHLTLSDAANATALVTFTAFSLNDCAASRITAEPGESRPSQTQGGYWPTHFNLTYSVKPCGGVVTGPGVQLFSPGYPDNYPNSMDCAWLVTFEDGSARVGPHSSALYYH</sequence>
<feature type="domain" description="CUB" evidence="28">
    <location>
        <begin position="2528"/>
        <end position="2645"/>
    </location>
</feature>
<feature type="domain" description="CUB" evidence="28">
    <location>
        <begin position="2406"/>
        <end position="2527"/>
    </location>
</feature>
<feature type="domain" description="CUB" evidence="28">
    <location>
        <begin position="599"/>
        <end position="711"/>
    </location>
</feature>
<feature type="domain" description="CUB" evidence="28">
    <location>
        <begin position="1299"/>
        <end position="1416"/>
    </location>
</feature>
<dbReference type="InterPro" id="IPR000742">
    <property type="entry name" value="EGF"/>
</dbReference>
<dbReference type="InterPro" id="IPR035914">
    <property type="entry name" value="Sperma_CUB_dom_sf"/>
</dbReference>
<dbReference type="Pfam" id="PF12947">
    <property type="entry name" value="EGF_3"/>
    <property type="match status" value="1"/>
</dbReference>
<feature type="domain" description="CUB" evidence="28">
    <location>
        <begin position="1535"/>
        <end position="1653"/>
    </location>
</feature>
<evidence type="ECO:0000256" key="19">
    <source>
        <dbReference type="ARBA" id="ARBA00023221"/>
    </source>
</evidence>
<name>A0A6A4W2P4_AMPAM</name>
<dbReference type="SMART" id="SM00181">
    <property type="entry name" value="EGF"/>
    <property type="match status" value="7"/>
</dbReference>
<comment type="caution">
    <text evidence="26">Lacks conserved residue(s) required for the propagation of feature annotation.</text>
</comment>
<dbReference type="GO" id="GO:0005886">
    <property type="term" value="C:plasma membrane"/>
    <property type="evidence" value="ECO:0007669"/>
    <property type="project" value="UniProtKB-SubCell"/>
</dbReference>
<dbReference type="FunFam" id="2.10.25.10:FF:000429">
    <property type="entry name" value="Cubilin"/>
    <property type="match status" value="1"/>
</dbReference>
<evidence type="ECO:0000256" key="21">
    <source>
        <dbReference type="ARBA" id="ARBA00023285"/>
    </source>
</evidence>
<feature type="disulfide bond" evidence="26">
    <location>
        <begin position="166"/>
        <end position="175"/>
    </location>
</feature>
<dbReference type="GO" id="GO:0005768">
    <property type="term" value="C:endosome"/>
    <property type="evidence" value="ECO:0007669"/>
    <property type="project" value="UniProtKB-SubCell"/>
</dbReference>
<feature type="region of interest" description="Disordered" evidence="27">
    <location>
        <begin position="1911"/>
        <end position="1941"/>
    </location>
</feature>
<dbReference type="CDD" id="cd00041">
    <property type="entry name" value="CUB"/>
    <property type="match status" value="18"/>
</dbReference>
<dbReference type="PROSITE" id="PS50026">
    <property type="entry name" value="EGF_3"/>
    <property type="match status" value="4"/>
</dbReference>
<dbReference type="Pfam" id="PF12661">
    <property type="entry name" value="hEGF"/>
    <property type="match status" value="1"/>
</dbReference>
<evidence type="ECO:0000256" key="15">
    <source>
        <dbReference type="ARBA" id="ARBA00023136"/>
    </source>
</evidence>
<keyword evidence="14" id="KW-0443">Lipid metabolism</keyword>
<dbReference type="FunFam" id="2.60.120.290:FF:000013">
    <property type="entry name" value="Membrane frizzled-related protein"/>
    <property type="match status" value="10"/>
</dbReference>
<keyword evidence="8" id="KW-0846">Cobalamin</keyword>
<keyword evidence="21" id="KW-0170">Cobalt</keyword>
<feature type="domain" description="CUB" evidence="28">
    <location>
        <begin position="2264"/>
        <end position="2389"/>
    </location>
</feature>
<dbReference type="CDD" id="cd22201">
    <property type="entry name" value="cubilin_NTD"/>
    <property type="match status" value="1"/>
</dbReference>
<feature type="domain" description="CUB" evidence="28">
    <location>
        <begin position="2882"/>
        <end position="3005"/>
    </location>
</feature>
<dbReference type="PANTHER" id="PTHR24251:SF30">
    <property type="entry name" value="MEMBRANE FRIZZLED-RELATED PROTEIN"/>
    <property type="match status" value="1"/>
</dbReference>
<evidence type="ECO:0000256" key="1">
    <source>
        <dbReference type="ARBA" id="ARBA00004177"/>
    </source>
</evidence>
<keyword evidence="15" id="KW-0472">Membrane</keyword>
<keyword evidence="20" id="KW-0458">Lysosome</keyword>
<feature type="disulfide bond" evidence="26">
    <location>
        <begin position="403"/>
        <end position="413"/>
    </location>
</feature>
<feature type="domain" description="CUB" evidence="28">
    <location>
        <begin position="1418"/>
        <end position="1531"/>
    </location>
</feature>
<evidence type="ECO:0000256" key="17">
    <source>
        <dbReference type="ARBA" id="ARBA00023166"/>
    </source>
</evidence>
<dbReference type="GO" id="GO:0015031">
    <property type="term" value="P:protein transport"/>
    <property type="evidence" value="ECO:0007669"/>
    <property type="project" value="UniProtKB-KW"/>
</dbReference>
<gene>
    <name evidence="30" type="primary">CUBN_0</name>
    <name evidence="30" type="ORF">FJT64_006269</name>
</gene>
<dbReference type="InterPro" id="IPR029526">
    <property type="entry name" value="PGBD"/>
</dbReference>
<reference evidence="30 31" key="1">
    <citation type="submission" date="2019-07" db="EMBL/GenBank/DDBJ databases">
        <title>Draft genome assembly of a fouling barnacle, Amphibalanus amphitrite (Darwin, 1854): The first reference genome for Thecostraca.</title>
        <authorList>
            <person name="Kim W."/>
        </authorList>
    </citation>
    <scope>NUCLEOTIDE SEQUENCE [LARGE SCALE GENOMIC DNA]</scope>
    <source>
        <strain evidence="30">SNU_AA5</strain>
        <tissue evidence="30">Soma without cirri and trophi</tissue>
    </source>
</reference>
<evidence type="ECO:0000256" key="9">
    <source>
        <dbReference type="ARBA" id="ARBA00022685"/>
    </source>
</evidence>
<dbReference type="SUPFAM" id="SSF57196">
    <property type="entry name" value="EGF/Laminin"/>
    <property type="match status" value="5"/>
</dbReference>
<dbReference type="SMART" id="SM00179">
    <property type="entry name" value="EGF_CA"/>
    <property type="match status" value="6"/>
</dbReference>
<feature type="domain" description="CUB" evidence="28">
    <location>
        <begin position="1654"/>
        <end position="1772"/>
    </location>
</feature>
<evidence type="ECO:0000256" key="12">
    <source>
        <dbReference type="ARBA" id="ARBA00022753"/>
    </source>
</evidence>
<evidence type="ECO:0000256" key="5">
    <source>
        <dbReference type="ARBA" id="ARBA00022536"/>
    </source>
</evidence>
<evidence type="ECO:0000256" key="3">
    <source>
        <dbReference type="ARBA" id="ARBA00022448"/>
    </source>
</evidence>
<keyword evidence="17" id="KW-1207">Sterol metabolism</keyword>
<dbReference type="FunFam" id="2.10.25.10:FF:000260">
    <property type="entry name" value="Notch receptor 4"/>
    <property type="match status" value="1"/>
</dbReference>
<dbReference type="PANTHER" id="PTHR24251">
    <property type="entry name" value="OVOCHYMASE-RELATED"/>
    <property type="match status" value="1"/>
</dbReference>
<evidence type="ECO:0000256" key="26">
    <source>
        <dbReference type="PROSITE-ProRule" id="PRU00076"/>
    </source>
</evidence>
<keyword evidence="31" id="KW-1185">Reference proteome</keyword>
<protein>
    <recommendedName>
        <fullName evidence="23">Cubilin</fullName>
    </recommendedName>
</protein>
<dbReference type="PROSITE" id="PS01187">
    <property type="entry name" value="EGF_CA"/>
    <property type="match status" value="2"/>
</dbReference>
<organism evidence="30 31">
    <name type="scientific">Amphibalanus amphitrite</name>
    <name type="common">Striped barnacle</name>
    <name type="synonym">Balanus amphitrite</name>
    <dbReference type="NCBI Taxonomy" id="1232801"/>
    <lineage>
        <taxon>Eukaryota</taxon>
        <taxon>Metazoa</taxon>
        <taxon>Ecdysozoa</taxon>
        <taxon>Arthropoda</taxon>
        <taxon>Crustacea</taxon>
        <taxon>Multicrustacea</taxon>
        <taxon>Cirripedia</taxon>
        <taxon>Thoracica</taxon>
        <taxon>Thoracicalcarea</taxon>
        <taxon>Balanomorpha</taxon>
        <taxon>Balanoidea</taxon>
        <taxon>Balanidae</taxon>
        <taxon>Amphibalaninae</taxon>
        <taxon>Amphibalanus</taxon>
    </lineage>
</organism>
<dbReference type="GO" id="GO:0005765">
    <property type="term" value="C:lysosomal membrane"/>
    <property type="evidence" value="ECO:0007669"/>
    <property type="project" value="UniProtKB-SubCell"/>
</dbReference>
<dbReference type="Pfam" id="PF13843">
    <property type="entry name" value="DDE_Tnp_1_7"/>
    <property type="match status" value="1"/>
</dbReference>
<evidence type="ECO:0000256" key="14">
    <source>
        <dbReference type="ARBA" id="ARBA00023098"/>
    </source>
</evidence>
<evidence type="ECO:0000256" key="16">
    <source>
        <dbReference type="ARBA" id="ARBA00023157"/>
    </source>
</evidence>
<evidence type="ECO:0000313" key="30">
    <source>
        <dbReference type="EMBL" id="KAF0296268.1"/>
    </source>
</evidence>
<keyword evidence="13" id="KW-0653">Protein transport</keyword>
<feature type="domain" description="CUB" evidence="28">
    <location>
        <begin position="1070"/>
        <end position="1182"/>
    </location>
</feature>
<evidence type="ECO:0000256" key="20">
    <source>
        <dbReference type="ARBA" id="ARBA00023228"/>
    </source>
</evidence>
<keyword evidence="9" id="KW-0165">Cleavage on pair of basic residues</keyword>
<dbReference type="PROSITE" id="PS00010">
    <property type="entry name" value="ASX_HYDROXYL"/>
    <property type="match status" value="3"/>
</dbReference>
<dbReference type="FunFam" id="2.10.25.10:FF:000006">
    <property type="entry name" value="Versican core protein-like isoform 1"/>
    <property type="match status" value="1"/>
</dbReference>
<evidence type="ECO:0000259" key="28">
    <source>
        <dbReference type="PROSITE" id="PS01180"/>
    </source>
</evidence>
<dbReference type="CDD" id="cd00054">
    <property type="entry name" value="EGF_CA"/>
    <property type="match status" value="5"/>
</dbReference>
<dbReference type="SUPFAM" id="SSF49854">
    <property type="entry name" value="Spermadhesin, CUB domain"/>
    <property type="match status" value="20"/>
</dbReference>
<dbReference type="GO" id="GO:0005509">
    <property type="term" value="F:calcium ion binding"/>
    <property type="evidence" value="ECO:0007669"/>
    <property type="project" value="InterPro"/>
</dbReference>
<keyword evidence="3" id="KW-0813">Transport</keyword>
<evidence type="ECO:0000313" key="31">
    <source>
        <dbReference type="Proteomes" id="UP000440578"/>
    </source>
</evidence>
<keyword evidence="18" id="KW-0325">Glycoprotein</keyword>
<keyword evidence="10" id="KW-0732">Signal</keyword>
<feature type="domain" description="CUB" evidence="28">
    <location>
        <begin position="1776"/>
        <end position="1886"/>
    </location>
</feature>
<dbReference type="Gene3D" id="2.10.25.10">
    <property type="entry name" value="Laminin"/>
    <property type="match status" value="6"/>
</dbReference>
<dbReference type="Gene3D" id="2.60.120.290">
    <property type="entry name" value="Spermadhesin, CUB domain"/>
    <property type="match status" value="20"/>
</dbReference>
<feature type="domain" description="CUB" evidence="28">
    <location>
        <begin position="1186"/>
        <end position="1298"/>
    </location>
</feature>
<evidence type="ECO:0000256" key="11">
    <source>
        <dbReference type="ARBA" id="ARBA00022737"/>
    </source>
</evidence>
<feature type="disulfide bond" evidence="26">
    <location>
        <begin position="464"/>
        <end position="473"/>
    </location>
</feature>
<evidence type="ECO:0000256" key="22">
    <source>
        <dbReference type="ARBA" id="ARBA00023765"/>
    </source>
</evidence>
<dbReference type="OrthoDB" id="6380083at2759"/>
<evidence type="ECO:0000256" key="18">
    <source>
        <dbReference type="ARBA" id="ARBA00023180"/>
    </source>
</evidence>
<evidence type="ECO:0000256" key="8">
    <source>
        <dbReference type="ARBA" id="ARBA00022628"/>
    </source>
</evidence>
<evidence type="ECO:0000256" key="23">
    <source>
        <dbReference type="ARBA" id="ARBA00023878"/>
    </source>
</evidence>
<feature type="domain" description="EGF-like" evidence="29">
    <location>
        <begin position="399"/>
        <end position="436"/>
    </location>
</feature>
<feature type="domain" description="CUB" evidence="28">
    <location>
        <begin position="464"/>
        <end position="595"/>
    </location>
</feature>
<dbReference type="SMART" id="SM00042">
    <property type="entry name" value="CUB"/>
    <property type="match status" value="18"/>
</dbReference>
<keyword evidence="4" id="KW-1003">Cell membrane</keyword>
<keyword evidence="16 26" id="KW-1015">Disulfide bond</keyword>
<dbReference type="FunFam" id="2.10.25.10:FF:000246">
    <property type="entry name" value="EGF-like repeat and discoidin I-like domain-containing protein 3"/>
    <property type="match status" value="1"/>
</dbReference>
<dbReference type="PROSITE" id="PS00022">
    <property type="entry name" value="EGF_1"/>
    <property type="match status" value="4"/>
</dbReference>
<comment type="caution">
    <text evidence="30">The sequence shown here is derived from an EMBL/GenBank/DDBJ whole genome shotgun (WGS) entry which is preliminary data.</text>
</comment>
<dbReference type="InterPro" id="IPR013032">
    <property type="entry name" value="EGF-like_CS"/>
</dbReference>
<comment type="subunit">
    <text evidence="25">Interacts with AMN. Component of the cubam complex composed of one CUBN trimer and one AMN chain. The cubam complex can dimerize. Interacts with LRP2 in a dual-receptor complex in a calcium-dependent manner. Found in a complex with PID1/PCLI1, LRP1 and CUBNI. Interacts with LRP1 and PID1/PCLI1.</text>
</comment>
<feature type="disulfide bond" evidence="26">
    <location>
        <begin position="426"/>
        <end position="435"/>
    </location>
</feature>
<dbReference type="InterPro" id="IPR018097">
    <property type="entry name" value="EGF_Ca-bd_CS"/>
</dbReference>